<accession>A0A229VVR4</accession>
<organism evidence="5 6">
    <name type="scientific">Bifidobacterium vansinderenii</name>
    <dbReference type="NCBI Taxonomy" id="1984871"/>
    <lineage>
        <taxon>Bacteria</taxon>
        <taxon>Bacillati</taxon>
        <taxon>Actinomycetota</taxon>
        <taxon>Actinomycetes</taxon>
        <taxon>Bifidobacteriales</taxon>
        <taxon>Bifidobacteriaceae</taxon>
        <taxon>Bifidobacterium</taxon>
    </lineage>
</organism>
<evidence type="ECO:0000256" key="1">
    <source>
        <dbReference type="ARBA" id="ARBA00022679"/>
    </source>
</evidence>
<feature type="region of interest" description="Disordered" evidence="3">
    <location>
        <begin position="1"/>
        <end position="48"/>
    </location>
</feature>
<evidence type="ECO:0000313" key="5">
    <source>
        <dbReference type="EMBL" id="OXM99710.1"/>
    </source>
</evidence>
<dbReference type="InterPro" id="IPR011611">
    <property type="entry name" value="PfkB_dom"/>
</dbReference>
<keyword evidence="2 5" id="KW-0418">Kinase</keyword>
<dbReference type="Proteomes" id="UP000215433">
    <property type="component" value="Unassembled WGS sequence"/>
</dbReference>
<proteinExistence type="predicted"/>
<feature type="compositionally biased region" description="Basic and acidic residues" evidence="3">
    <location>
        <begin position="1"/>
        <end position="30"/>
    </location>
</feature>
<dbReference type="Pfam" id="PF00294">
    <property type="entry name" value="PfkB"/>
    <property type="match status" value="2"/>
</dbReference>
<gene>
    <name evidence="5" type="ORF">Tam10B_2028</name>
</gene>
<evidence type="ECO:0000259" key="4">
    <source>
        <dbReference type="Pfam" id="PF00294"/>
    </source>
</evidence>
<name>A0A229VVR4_9BIFI</name>
<dbReference type="PANTHER" id="PTHR10584">
    <property type="entry name" value="SUGAR KINASE"/>
    <property type="match status" value="1"/>
</dbReference>
<feature type="domain" description="Carbohydrate kinase PfkB" evidence="4">
    <location>
        <begin position="250"/>
        <end position="381"/>
    </location>
</feature>
<dbReference type="AlphaFoldDB" id="A0A229VVR4"/>
<evidence type="ECO:0000256" key="3">
    <source>
        <dbReference type="SAM" id="MobiDB-lite"/>
    </source>
</evidence>
<dbReference type="InterPro" id="IPR029056">
    <property type="entry name" value="Ribokinase-like"/>
</dbReference>
<evidence type="ECO:0000313" key="6">
    <source>
        <dbReference type="Proteomes" id="UP000215433"/>
    </source>
</evidence>
<reference evidence="5 6" key="1">
    <citation type="submission" date="2017-05" db="EMBL/GenBank/DDBJ databases">
        <title>Bifidobacterium vansinderenii sp. nov.</title>
        <authorList>
            <person name="Lugli G.A."/>
            <person name="Duranti S."/>
            <person name="Mangifesta M."/>
        </authorList>
    </citation>
    <scope>NUCLEOTIDE SEQUENCE [LARGE SCALE GENOMIC DNA]</scope>
    <source>
        <strain evidence="5 6">Tam10B</strain>
    </source>
</reference>
<feature type="compositionally biased region" description="Polar residues" evidence="3">
    <location>
        <begin position="31"/>
        <end position="47"/>
    </location>
</feature>
<dbReference type="OrthoDB" id="8578462at2"/>
<keyword evidence="6" id="KW-1185">Reference proteome</keyword>
<feature type="domain" description="Carbohydrate kinase PfkB" evidence="4">
    <location>
        <begin position="49"/>
        <end position="185"/>
    </location>
</feature>
<evidence type="ECO:0000256" key="2">
    <source>
        <dbReference type="ARBA" id="ARBA00022777"/>
    </source>
</evidence>
<dbReference type="GO" id="GO:0016301">
    <property type="term" value="F:kinase activity"/>
    <property type="evidence" value="ECO:0007669"/>
    <property type="project" value="UniProtKB-KW"/>
</dbReference>
<protein>
    <submittedName>
        <fullName evidence="5">Sugar kinase</fullName>
    </submittedName>
</protein>
<dbReference type="PANTHER" id="PTHR10584:SF167">
    <property type="entry name" value="PFKB DOMAIN PROTEIN"/>
    <property type="match status" value="1"/>
</dbReference>
<dbReference type="Gene3D" id="3.40.1190.20">
    <property type="match status" value="1"/>
</dbReference>
<keyword evidence="1" id="KW-0808">Transferase</keyword>
<sequence>MSAHHDSVHNDSVHNDPVRNDPVHDNENKESTTPTQESAPSNGSTTPGKVISLGEVAVNLIMGVNTIPQPGGFSYAENAGTGIGGSFSTLQASARMGVRTEHAGIIGNGPWAAMIRKAFDDEGIVHTGQDRLDEDSGLRVLLSDGGPRKTLIAKFGAEAHGTFDSFDEISPESNDVLHISGNTLTNRTASAVFAFMRREDEHWSDYGGFDEHGNPRGHRYTIVINPSGAVIGHVNEQLIETLVLDRPIWTCNKREARAVALRLGIPITDPEPVMVNGSTEATMPELIEGLGEVLKAPVIIRTGAGGAWLWEPDYAGSSEGSITHLPGYATKATHTQSAGGCHTGVLCAMLARGVDLEEAVEVANAASSIAVSRSDTVTGEPSCPTLSEAKLLIAQQMELARE</sequence>
<dbReference type="SUPFAM" id="SSF53613">
    <property type="entry name" value="Ribokinase-like"/>
    <property type="match status" value="1"/>
</dbReference>
<comment type="caution">
    <text evidence="5">The sequence shown here is derived from an EMBL/GenBank/DDBJ whole genome shotgun (WGS) entry which is preliminary data.</text>
</comment>
<dbReference type="RefSeq" id="WP_158214202.1">
    <property type="nucleotide sequence ID" value="NZ_NEWD01000031.1"/>
</dbReference>
<dbReference type="EMBL" id="NEWD01000031">
    <property type="protein sequence ID" value="OXM99710.1"/>
    <property type="molecule type" value="Genomic_DNA"/>
</dbReference>